<feature type="transmembrane region" description="Helical" evidence="18">
    <location>
        <begin position="12"/>
        <end position="34"/>
    </location>
</feature>
<dbReference type="Pfam" id="PF00912">
    <property type="entry name" value="Transgly"/>
    <property type="match status" value="1"/>
</dbReference>
<evidence type="ECO:0000256" key="3">
    <source>
        <dbReference type="ARBA" id="ARBA00022475"/>
    </source>
</evidence>
<gene>
    <name evidence="21" type="ORF">M3202_01025</name>
</gene>
<keyword evidence="13 18" id="KW-0472">Membrane</keyword>
<evidence type="ECO:0000256" key="5">
    <source>
        <dbReference type="ARBA" id="ARBA00022670"/>
    </source>
</evidence>
<dbReference type="PANTHER" id="PTHR32282:SF32">
    <property type="entry name" value="PENICILLIN-BINDING PROTEIN 2A"/>
    <property type="match status" value="1"/>
</dbReference>
<evidence type="ECO:0000256" key="1">
    <source>
        <dbReference type="ARBA" id="ARBA00007090"/>
    </source>
</evidence>
<organism evidence="21 22">
    <name type="scientific">Halalkalibacter oceani</name>
    <dbReference type="NCBI Taxonomy" id="1653776"/>
    <lineage>
        <taxon>Bacteria</taxon>
        <taxon>Bacillati</taxon>
        <taxon>Bacillota</taxon>
        <taxon>Bacilli</taxon>
        <taxon>Bacillales</taxon>
        <taxon>Bacillaceae</taxon>
        <taxon>Halalkalibacter</taxon>
    </lineage>
</organism>
<name>A0A9X2DM40_9BACI</name>
<dbReference type="Pfam" id="PF00905">
    <property type="entry name" value="Transpeptidase"/>
    <property type="match status" value="1"/>
</dbReference>
<evidence type="ECO:0000256" key="9">
    <source>
        <dbReference type="ARBA" id="ARBA00022801"/>
    </source>
</evidence>
<dbReference type="RefSeq" id="WP_251221516.1">
    <property type="nucleotide sequence ID" value="NZ_JAMBOL010000001.1"/>
</dbReference>
<keyword evidence="9" id="KW-0378">Hydrolase</keyword>
<dbReference type="Gene3D" id="1.10.3810.10">
    <property type="entry name" value="Biosynthetic peptidoglycan transglycosylase-like"/>
    <property type="match status" value="1"/>
</dbReference>
<reference evidence="21" key="1">
    <citation type="submission" date="2022-05" db="EMBL/GenBank/DDBJ databases">
        <title>Comparative Genomics of Spacecraft Associated Microbes.</title>
        <authorList>
            <person name="Tran M.T."/>
            <person name="Wright A."/>
            <person name="Seuylemezian A."/>
            <person name="Eisen J."/>
            <person name="Coil D."/>
        </authorList>
    </citation>
    <scope>NUCLEOTIDE SEQUENCE</scope>
    <source>
        <strain evidence="21">214.1.1</strain>
    </source>
</reference>
<keyword evidence="12 18" id="KW-1133">Transmembrane helix</keyword>
<evidence type="ECO:0000259" key="19">
    <source>
        <dbReference type="Pfam" id="PF00905"/>
    </source>
</evidence>
<comment type="catalytic activity">
    <reaction evidence="16">
        <text>Preferential cleavage: (Ac)2-L-Lys-D-Ala-|-D-Ala. Also transpeptidation of peptidyl-alanyl moieties that are N-acyl substituents of D-alanine.</text>
        <dbReference type="EC" id="3.4.16.4"/>
    </reaction>
</comment>
<evidence type="ECO:0000256" key="13">
    <source>
        <dbReference type="ARBA" id="ARBA00023136"/>
    </source>
</evidence>
<dbReference type="SUPFAM" id="SSF53955">
    <property type="entry name" value="Lysozyme-like"/>
    <property type="match status" value="1"/>
</dbReference>
<keyword evidence="5" id="KW-0645">Protease</keyword>
<dbReference type="GO" id="GO:0008955">
    <property type="term" value="F:peptidoglycan glycosyltransferase activity"/>
    <property type="evidence" value="ECO:0007669"/>
    <property type="project" value="UniProtKB-EC"/>
</dbReference>
<keyword evidence="10" id="KW-0133">Cell shape</keyword>
<keyword evidence="4" id="KW-0121">Carboxypeptidase</keyword>
<dbReference type="FunFam" id="1.10.3810.10:FF:000001">
    <property type="entry name" value="Penicillin-binding protein 1A"/>
    <property type="match status" value="1"/>
</dbReference>
<evidence type="ECO:0000313" key="21">
    <source>
        <dbReference type="EMBL" id="MCM3712652.1"/>
    </source>
</evidence>
<evidence type="ECO:0000256" key="11">
    <source>
        <dbReference type="ARBA" id="ARBA00022984"/>
    </source>
</evidence>
<keyword evidence="15" id="KW-0961">Cell wall biogenesis/degradation</keyword>
<evidence type="ECO:0000256" key="10">
    <source>
        <dbReference type="ARBA" id="ARBA00022960"/>
    </source>
</evidence>
<dbReference type="InterPro" id="IPR050396">
    <property type="entry name" value="Glycosyltr_51/Transpeptidase"/>
</dbReference>
<evidence type="ECO:0000256" key="7">
    <source>
        <dbReference type="ARBA" id="ARBA00022679"/>
    </source>
</evidence>
<accession>A0A9X2DM40</accession>
<dbReference type="GO" id="GO:0009002">
    <property type="term" value="F:serine-type D-Ala-D-Ala carboxypeptidase activity"/>
    <property type="evidence" value="ECO:0007669"/>
    <property type="project" value="UniProtKB-EC"/>
</dbReference>
<dbReference type="EMBL" id="JAMBOL010000001">
    <property type="protein sequence ID" value="MCM3712652.1"/>
    <property type="molecule type" value="Genomic_DNA"/>
</dbReference>
<evidence type="ECO:0000256" key="4">
    <source>
        <dbReference type="ARBA" id="ARBA00022645"/>
    </source>
</evidence>
<evidence type="ECO:0000256" key="8">
    <source>
        <dbReference type="ARBA" id="ARBA00022692"/>
    </source>
</evidence>
<evidence type="ECO:0000256" key="16">
    <source>
        <dbReference type="ARBA" id="ARBA00034000"/>
    </source>
</evidence>
<comment type="catalytic activity">
    <reaction evidence="17">
        <text>[GlcNAc-(1-&gt;4)-Mur2Ac(oyl-L-Ala-gamma-D-Glu-L-Lys-D-Ala-D-Ala)](n)-di-trans,octa-cis-undecaprenyl diphosphate + beta-D-GlcNAc-(1-&gt;4)-Mur2Ac(oyl-L-Ala-gamma-D-Glu-L-Lys-D-Ala-D-Ala)-di-trans,octa-cis-undecaprenyl diphosphate = [GlcNAc-(1-&gt;4)-Mur2Ac(oyl-L-Ala-gamma-D-Glu-L-Lys-D-Ala-D-Ala)](n+1)-di-trans,octa-cis-undecaprenyl diphosphate + di-trans,octa-cis-undecaprenyl diphosphate + H(+)</text>
        <dbReference type="Rhea" id="RHEA:23708"/>
        <dbReference type="Rhea" id="RHEA-COMP:9602"/>
        <dbReference type="Rhea" id="RHEA-COMP:9603"/>
        <dbReference type="ChEBI" id="CHEBI:15378"/>
        <dbReference type="ChEBI" id="CHEBI:58405"/>
        <dbReference type="ChEBI" id="CHEBI:60033"/>
        <dbReference type="ChEBI" id="CHEBI:78435"/>
        <dbReference type="EC" id="2.4.99.28"/>
    </reaction>
</comment>
<dbReference type="PANTHER" id="PTHR32282">
    <property type="entry name" value="BINDING PROTEIN TRANSPEPTIDASE, PUTATIVE-RELATED"/>
    <property type="match status" value="1"/>
</dbReference>
<comment type="caution">
    <text evidence="21">The sequence shown here is derived from an EMBL/GenBank/DDBJ whole genome shotgun (WGS) entry which is preliminary data.</text>
</comment>
<evidence type="ECO:0000256" key="17">
    <source>
        <dbReference type="ARBA" id="ARBA00049902"/>
    </source>
</evidence>
<dbReference type="GO" id="GO:0006508">
    <property type="term" value="P:proteolysis"/>
    <property type="evidence" value="ECO:0007669"/>
    <property type="project" value="UniProtKB-KW"/>
</dbReference>
<dbReference type="InterPro" id="IPR036950">
    <property type="entry name" value="PBP_transglycosylase"/>
</dbReference>
<evidence type="ECO:0000256" key="15">
    <source>
        <dbReference type="ARBA" id="ARBA00023316"/>
    </source>
</evidence>
<keyword evidence="7" id="KW-0808">Transferase</keyword>
<dbReference type="InterPro" id="IPR012338">
    <property type="entry name" value="Beta-lactam/transpept-like"/>
</dbReference>
<feature type="domain" description="Penicillin-binding protein transpeptidase" evidence="19">
    <location>
        <begin position="319"/>
        <end position="591"/>
    </location>
</feature>
<comment type="similarity">
    <text evidence="2">In the N-terminal section; belongs to the glycosyltransferase 51 family.</text>
</comment>
<dbReference type="InterPro" id="IPR001264">
    <property type="entry name" value="Glyco_trans_51"/>
</dbReference>
<keyword evidence="11" id="KW-0573">Peptidoglycan synthesis</keyword>
<dbReference type="Proteomes" id="UP001139179">
    <property type="component" value="Unassembled WGS sequence"/>
</dbReference>
<dbReference type="GO" id="GO:0071555">
    <property type="term" value="P:cell wall organization"/>
    <property type="evidence" value="ECO:0007669"/>
    <property type="project" value="UniProtKB-KW"/>
</dbReference>
<keyword evidence="14" id="KW-0511">Multifunctional enzyme</keyword>
<protein>
    <submittedName>
        <fullName evidence="21">PBP1A family penicillin-binding protein</fullName>
    </submittedName>
</protein>
<keyword evidence="8 18" id="KW-0812">Transmembrane</keyword>
<dbReference type="GO" id="GO:0030288">
    <property type="term" value="C:outer membrane-bounded periplasmic space"/>
    <property type="evidence" value="ECO:0007669"/>
    <property type="project" value="TreeGrafter"/>
</dbReference>
<feature type="domain" description="Glycosyl transferase family 51" evidence="20">
    <location>
        <begin position="53"/>
        <end position="226"/>
    </location>
</feature>
<dbReference type="NCBIfam" id="TIGR02074">
    <property type="entry name" value="PBP_1a_fam"/>
    <property type="match status" value="1"/>
</dbReference>
<dbReference type="GO" id="GO:0009252">
    <property type="term" value="P:peptidoglycan biosynthetic process"/>
    <property type="evidence" value="ECO:0007669"/>
    <property type="project" value="UniProtKB-KW"/>
</dbReference>
<dbReference type="Gene3D" id="3.40.710.10">
    <property type="entry name" value="DD-peptidase/beta-lactamase superfamily"/>
    <property type="match status" value="1"/>
</dbReference>
<evidence type="ECO:0000313" key="22">
    <source>
        <dbReference type="Proteomes" id="UP001139179"/>
    </source>
</evidence>
<keyword evidence="3" id="KW-1003">Cell membrane</keyword>
<evidence type="ECO:0000256" key="18">
    <source>
        <dbReference type="SAM" id="Phobius"/>
    </source>
</evidence>
<evidence type="ECO:0000259" key="20">
    <source>
        <dbReference type="Pfam" id="PF00912"/>
    </source>
</evidence>
<evidence type="ECO:0000256" key="6">
    <source>
        <dbReference type="ARBA" id="ARBA00022676"/>
    </source>
</evidence>
<keyword evidence="6" id="KW-0328">Glycosyltransferase</keyword>
<evidence type="ECO:0000256" key="12">
    <source>
        <dbReference type="ARBA" id="ARBA00022989"/>
    </source>
</evidence>
<dbReference type="AlphaFoldDB" id="A0A9X2DM40"/>
<dbReference type="InterPro" id="IPR001460">
    <property type="entry name" value="PCN-bd_Tpept"/>
</dbReference>
<keyword evidence="22" id="KW-1185">Reference proteome</keyword>
<comment type="similarity">
    <text evidence="1">In the C-terminal section; belongs to the transpeptidase family.</text>
</comment>
<evidence type="ECO:0000256" key="2">
    <source>
        <dbReference type="ARBA" id="ARBA00007739"/>
    </source>
</evidence>
<dbReference type="GO" id="GO:0008360">
    <property type="term" value="P:regulation of cell shape"/>
    <property type="evidence" value="ECO:0007669"/>
    <property type="project" value="UniProtKB-KW"/>
</dbReference>
<dbReference type="SUPFAM" id="SSF56601">
    <property type="entry name" value="beta-lactamase/transpeptidase-like"/>
    <property type="match status" value="1"/>
</dbReference>
<sequence length="715" mass="79946">MKKKLVFGISALLAMVLLALIIYLIIILAGQYVVNDQSLVMKTTTSLVDQEGHLLTQLFIENRELVSIEEIPEQVQQAFIAIEDTRFREHLGIDFRSIGRALYRDILAGAKVEGGSTITQQLAKNAFLSNDKTWLRKTKEVLIAMNLERQYSKDEILEMYLNRIYFGHGAYGIQAASKLYFNKPVTELTVDEGALLAGLPKAPNSYSPLVDPERSKQRRDLVLTVMERQGYISAEEAVRLQGRTVAVDHNSISENEAYLTYIDMVLNEAEERYQLTNEEVLEGGYTIVVPMNRHVQEAVYQKIREDRFFPEGNEDAEAAFVLLDAETGGVLAVQGGREYVRKGLNRVNVKRQPGSALKPLSVFAPALETGIYHPYSLLKDELLEYEGGYTPRNYQNEYAGNRTMYESLTHSVNAPAVWLLNEIGIEQALPLLKQFGLELPDRGLAIALGGLQEGVTPLDLAAAYRVFAEEGKRVEPYFIQAIYDRNGHQIGEAPVEEEAVVSPQTAWYMTRMLESVVKEGTGTNGTVNSPLAGKTGTTTYPDVEGATMDAWFVGYTPTVVGAAWMGYDVTSTDHYLHGGSSYPTVLFKEIINELPGEMRDVAFEKPMEVQELDPPVDLPVINDLEATMAMGGRGMMSVQLLWSALADERIYYQIYEVDGGERTRIATVVNENHYFVGSLNPFSKKRYQVVPYDSTTEQSGQPSNVADVHFRFGFH</sequence>
<evidence type="ECO:0000256" key="14">
    <source>
        <dbReference type="ARBA" id="ARBA00023268"/>
    </source>
</evidence>
<dbReference type="GO" id="GO:0008658">
    <property type="term" value="F:penicillin binding"/>
    <property type="evidence" value="ECO:0007669"/>
    <property type="project" value="InterPro"/>
</dbReference>
<proteinExistence type="inferred from homology"/>
<dbReference type="InterPro" id="IPR023346">
    <property type="entry name" value="Lysozyme-like_dom_sf"/>
</dbReference>